<dbReference type="GO" id="GO:0008168">
    <property type="term" value="F:methyltransferase activity"/>
    <property type="evidence" value="ECO:0007669"/>
    <property type="project" value="UniProtKB-KW"/>
</dbReference>
<dbReference type="Pfam" id="PF13578">
    <property type="entry name" value="Methyltransf_24"/>
    <property type="match status" value="1"/>
</dbReference>
<evidence type="ECO:0000313" key="1">
    <source>
        <dbReference type="EMBL" id="MDK3075684.1"/>
    </source>
</evidence>
<keyword evidence="1" id="KW-0808">Transferase</keyword>
<name>A0ABT7FKL0_9RHOB</name>
<dbReference type="RefSeq" id="WP_284487603.1">
    <property type="nucleotide sequence ID" value="NZ_JASNJE010000046.1"/>
</dbReference>
<gene>
    <name evidence="1" type="ORF">QO034_21690</name>
</gene>
<sequence>MTSKLLRWLNRRLNGVVGYRDEMGTHGTYDFSHGRHAADRIALVNHLVSLYDYDDYLEIGVRRKADMHDRIIARNRISVDPAEDAEADFNMTSDAFFSQNRKVFDIVFIDGLHTGEQVYRDIENSLAALKPGGCILLHDLNPPTAQHAREIYELDGAYPAWNGTSWQGYARFRKEEPNLEMYVVDVDWGVGFVRRGRQKCYPGAIGSYDDLERDRSEILNLVSVRDFLQRHPSQRLDWSPFDPLKRRFARYST</sequence>
<comment type="caution">
    <text evidence="1">The sequence shown here is derived from an EMBL/GenBank/DDBJ whole genome shotgun (WGS) entry which is preliminary data.</text>
</comment>
<keyword evidence="1" id="KW-0489">Methyltransferase</keyword>
<evidence type="ECO:0000313" key="2">
    <source>
        <dbReference type="Proteomes" id="UP001227126"/>
    </source>
</evidence>
<reference evidence="1 2" key="1">
    <citation type="submission" date="2023-05" db="EMBL/GenBank/DDBJ databases">
        <title>Sedimentitalea sp. nov. JM2-8.</title>
        <authorList>
            <person name="Huang J."/>
        </authorList>
    </citation>
    <scope>NUCLEOTIDE SEQUENCE [LARGE SCALE GENOMIC DNA]</scope>
    <source>
        <strain evidence="1 2">JM2-8</strain>
    </source>
</reference>
<keyword evidence="2" id="KW-1185">Reference proteome</keyword>
<protein>
    <submittedName>
        <fullName evidence="1">Class I SAM-dependent methyltransferase</fullName>
        <ecNumber evidence="1">2.1.1.-</ecNumber>
    </submittedName>
</protein>
<dbReference type="EC" id="2.1.1.-" evidence="1"/>
<dbReference type="EMBL" id="JASNJE010000046">
    <property type="protein sequence ID" value="MDK3075684.1"/>
    <property type="molecule type" value="Genomic_DNA"/>
</dbReference>
<dbReference type="SUPFAM" id="SSF53335">
    <property type="entry name" value="S-adenosyl-L-methionine-dependent methyltransferases"/>
    <property type="match status" value="1"/>
</dbReference>
<accession>A0ABT7FKL0</accession>
<dbReference type="GO" id="GO:0032259">
    <property type="term" value="P:methylation"/>
    <property type="evidence" value="ECO:0007669"/>
    <property type="project" value="UniProtKB-KW"/>
</dbReference>
<dbReference type="InterPro" id="IPR029063">
    <property type="entry name" value="SAM-dependent_MTases_sf"/>
</dbReference>
<proteinExistence type="predicted"/>
<organism evidence="1 2">
    <name type="scientific">Sedimentitalea xiamensis</name>
    <dbReference type="NCBI Taxonomy" id="3050037"/>
    <lineage>
        <taxon>Bacteria</taxon>
        <taxon>Pseudomonadati</taxon>
        <taxon>Pseudomonadota</taxon>
        <taxon>Alphaproteobacteria</taxon>
        <taxon>Rhodobacterales</taxon>
        <taxon>Paracoccaceae</taxon>
        <taxon>Sedimentitalea</taxon>
    </lineage>
</organism>
<dbReference type="Proteomes" id="UP001227126">
    <property type="component" value="Unassembled WGS sequence"/>
</dbReference>
<dbReference type="Gene3D" id="3.40.50.150">
    <property type="entry name" value="Vaccinia Virus protein VP39"/>
    <property type="match status" value="1"/>
</dbReference>